<sequence>SYPEIRRMTKEERKMIGTLMELGVPTSQIKSAVGRHVTPKDLQNAKTHIKAVKLGLKSDEPRIGPRRRKTYREIQIDRRDSHMTVGLIETDSEDDGENIDKSSESFRNSDTGERLHIHKNREAESPEDADNSGFTVTIGDINDHLEVGTDTLTGEIKDASGGDIGGLSGLLAAAGLSSDSVVLTVNNQGPGKDVDEGVKNSYTVTVSLPEGEVTHTGTNLQELLKGLPLGKIIAKSSSSTASSPVKIKTEDGENLSETKQCAKCG</sequence>
<protein>
    <submittedName>
        <fullName evidence="2">Uncharacterized protein</fullName>
    </submittedName>
</protein>
<evidence type="ECO:0000256" key="1">
    <source>
        <dbReference type="SAM" id="MobiDB-lite"/>
    </source>
</evidence>
<feature type="non-terminal residue" evidence="2">
    <location>
        <position position="1"/>
    </location>
</feature>
<evidence type="ECO:0000313" key="2">
    <source>
        <dbReference type="EMBL" id="CEK97545.1"/>
    </source>
</evidence>
<dbReference type="AlphaFoldDB" id="A0A0B7BZF6"/>
<feature type="region of interest" description="Disordered" evidence="1">
    <location>
        <begin position="236"/>
        <end position="265"/>
    </location>
</feature>
<organism evidence="2">
    <name type="scientific">Arion vulgaris</name>
    <dbReference type="NCBI Taxonomy" id="1028688"/>
    <lineage>
        <taxon>Eukaryota</taxon>
        <taxon>Metazoa</taxon>
        <taxon>Spiralia</taxon>
        <taxon>Lophotrochozoa</taxon>
        <taxon>Mollusca</taxon>
        <taxon>Gastropoda</taxon>
        <taxon>Heterobranchia</taxon>
        <taxon>Euthyneura</taxon>
        <taxon>Panpulmonata</taxon>
        <taxon>Eupulmonata</taxon>
        <taxon>Stylommatophora</taxon>
        <taxon>Helicina</taxon>
        <taxon>Arionoidea</taxon>
        <taxon>Arionidae</taxon>
        <taxon>Arion</taxon>
    </lineage>
</organism>
<reference evidence="2" key="1">
    <citation type="submission" date="2014-12" db="EMBL/GenBank/DDBJ databases">
        <title>Insight into the proteome of Arion vulgaris.</title>
        <authorList>
            <person name="Aradska J."/>
            <person name="Bulat T."/>
            <person name="Smidak R."/>
            <person name="Sarate P."/>
            <person name="Gangsoo J."/>
            <person name="Sialana F."/>
            <person name="Bilban M."/>
            <person name="Lubec G."/>
        </authorList>
    </citation>
    <scope>NUCLEOTIDE SEQUENCE</scope>
    <source>
        <tissue evidence="2">Skin</tissue>
    </source>
</reference>
<name>A0A0B7BZF6_9EUPU</name>
<feature type="region of interest" description="Disordered" evidence="1">
    <location>
        <begin position="89"/>
        <end position="114"/>
    </location>
</feature>
<feature type="non-terminal residue" evidence="2">
    <location>
        <position position="265"/>
    </location>
</feature>
<proteinExistence type="predicted"/>
<accession>A0A0B7BZF6</accession>
<dbReference type="EMBL" id="HACG01050680">
    <property type="protein sequence ID" value="CEK97545.1"/>
    <property type="molecule type" value="Transcribed_RNA"/>
</dbReference>
<gene>
    <name evidence="2" type="primary">ORF216124</name>
</gene>